<sequence>MNTRHYITEKSLCGPSDPYPCGPCQKLTQMDKKIHKAAIALAALKQERQRLQQQAHQKHTHEPFIYQLPSEIVSAIFELCLLNQRTPLALSTVCRTWRNIAYSTPQLWEKLSLQWGLERPPTPSLVKKWIGRASECLLNIRFSVANIRFNQETADSIIQIIDILNQRSHLWKNLTYDGPLGFLPNFSSGNQNLSQLRTLDIRSCSQYDGRPLDLCCRPLLRLSIASLNPTLAMTTDSNCINLIHLKLEDVLISDCIEALRRAHNLEKCILQRPRRDGINDLQSPPPIIESKIRYLELIDDGDLYHILAYLTCSSLKNLVINRSSITICTVELPVVAEFLRRSGCLLEDFSLLNPETSYSSNYDDDSINDLPDFNTFASLYREMPALEHLRLSFVFPMSTRHVFAPLTEFSMVNGEQRPQCLPSLRSLTLHVQTWNEEASEWQIFPYIFGTRSSGHTMDVHRPLLQSISLDFDTIFHPYFSRSGIDEESMKAILWLRDAAGVNWKITESYYCDLLAVEVERYRRKGTADSPTVTSS</sequence>
<keyword evidence="1" id="KW-0175">Coiled coil</keyword>
<organism evidence="3 4">
    <name type="scientific">Pholiota conissans</name>
    <dbReference type="NCBI Taxonomy" id="109636"/>
    <lineage>
        <taxon>Eukaryota</taxon>
        <taxon>Fungi</taxon>
        <taxon>Dikarya</taxon>
        <taxon>Basidiomycota</taxon>
        <taxon>Agaricomycotina</taxon>
        <taxon>Agaricomycetes</taxon>
        <taxon>Agaricomycetidae</taxon>
        <taxon>Agaricales</taxon>
        <taxon>Agaricineae</taxon>
        <taxon>Strophariaceae</taxon>
        <taxon>Pholiota</taxon>
    </lineage>
</organism>
<dbReference type="EMBL" id="MU155191">
    <property type="protein sequence ID" value="KAF9480644.1"/>
    <property type="molecule type" value="Genomic_DNA"/>
</dbReference>
<reference evidence="3" key="1">
    <citation type="submission" date="2020-11" db="EMBL/GenBank/DDBJ databases">
        <authorList>
            <consortium name="DOE Joint Genome Institute"/>
            <person name="Ahrendt S."/>
            <person name="Riley R."/>
            <person name="Andreopoulos W."/>
            <person name="Labutti K."/>
            <person name="Pangilinan J."/>
            <person name="Ruiz-Duenas F.J."/>
            <person name="Barrasa J.M."/>
            <person name="Sanchez-Garcia M."/>
            <person name="Camarero S."/>
            <person name="Miyauchi S."/>
            <person name="Serrano A."/>
            <person name="Linde D."/>
            <person name="Babiker R."/>
            <person name="Drula E."/>
            <person name="Ayuso-Fernandez I."/>
            <person name="Pacheco R."/>
            <person name="Padilla G."/>
            <person name="Ferreira P."/>
            <person name="Barriuso J."/>
            <person name="Kellner H."/>
            <person name="Castanera R."/>
            <person name="Alfaro M."/>
            <person name="Ramirez L."/>
            <person name="Pisabarro A.G."/>
            <person name="Kuo A."/>
            <person name="Tritt A."/>
            <person name="Lipzen A."/>
            <person name="He G."/>
            <person name="Yan M."/>
            <person name="Ng V."/>
            <person name="Cullen D."/>
            <person name="Martin F."/>
            <person name="Rosso M.-N."/>
            <person name="Henrissat B."/>
            <person name="Hibbett D."/>
            <person name="Martinez A.T."/>
            <person name="Grigoriev I.V."/>
        </authorList>
    </citation>
    <scope>NUCLEOTIDE SEQUENCE</scope>
    <source>
        <strain evidence="3">CIRM-BRFM 674</strain>
    </source>
</reference>
<feature type="coiled-coil region" evidence="1">
    <location>
        <begin position="27"/>
        <end position="61"/>
    </location>
</feature>
<accession>A0A9P5Z5Y4</accession>
<proteinExistence type="predicted"/>
<dbReference type="InterPro" id="IPR001810">
    <property type="entry name" value="F-box_dom"/>
</dbReference>
<dbReference type="Gene3D" id="1.20.1280.50">
    <property type="match status" value="1"/>
</dbReference>
<protein>
    <recommendedName>
        <fullName evidence="2">F-box domain-containing protein</fullName>
    </recommendedName>
</protein>
<dbReference type="PANTHER" id="PTHR38926:SF5">
    <property type="entry name" value="F-BOX AND LEUCINE-RICH REPEAT PROTEIN 6"/>
    <property type="match status" value="1"/>
</dbReference>
<dbReference type="Proteomes" id="UP000807469">
    <property type="component" value="Unassembled WGS sequence"/>
</dbReference>
<evidence type="ECO:0000259" key="2">
    <source>
        <dbReference type="PROSITE" id="PS50181"/>
    </source>
</evidence>
<evidence type="ECO:0000256" key="1">
    <source>
        <dbReference type="SAM" id="Coils"/>
    </source>
</evidence>
<dbReference type="PANTHER" id="PTHR38926">
    <property type="entry name" value="F-BOX DOMAIN CONTAINING PROTEIN, EXPRESSED"/>
    <property type="match status" value="1"/>
</dbReference>
<feature type="domain" description="F-box" evidence="2">
    <location>
        <begin position="62"/>
        <end position="111"/>
    </location>
</feature>
<dbReference type="InterPro" id="IPR036047">
    <property type="entry name" value="F-box-like_dom_sf"/>
</dbReference>
<dbReference type="Pfam" id="PF12937">
    <property type="entry name" value="F-box-like"/>
    <property type="match status" value="1"/>
</dbReference>
<dbReference type="SUPFAM" id="SSF81383">
    <property type="entry name" value="F-box domain"/>
    <property type="match status" value="1"/>
</dbReference>
<dbReference type="OrthoDB" id="2269034at2759"/>
<evidence type="ECO:0000313" key="4">
    <source>
        <dbReference type="Proteomes" id="UP000807469"/>
    </source>
</evidence>
<dbReference type="PROSITE" id="PS50181">
    <property type="entry name" value="FBOX"/>
    <property type="match status" value="1"/>
</dbReference>
<comment type="caution">
    <text evidence="3">The sequence shown here is derived from an EMBL/GenBank/DDBJ whole genome shotgun (WGS) entry which is preliminary data.</text>
</comment>
<dbReference type="SUPFAM" id="SSF52047">
    <property type="entry name" value="RNI-like"/>
    <property type="match status" value="1"/>
</dbReference>
<gene>
    <name evidence="3" type="ORF">BDN70DRAFT_920396</name>
</gene>
<evidence type="ECO:0000313" key="3">
    <source>
        <dbReference type="EMBL" id="KAF9480644.1"/>
    </source>
</evidence>
<keyword evidence="4" id="KW-1185">Reference proteome</keyword>
<dbReference type="Gene3D" id="3.80.10.10">
    <property type="entry name" value="Ribonuclease Inhibitor"/>
    <property type="match status" value="1"/>
</dbReference>
<name>A0A9P5Z5Y4_9AGAR</name>
<dbReference type="AlphaFoldDB" id="A0A9P5Z5Y4"/>
<dbReference type="InterPro" id="IPR032675">
    <property type="entry name" value="LRR_dom_sf"/>
</dbReference>